<evidence type="ECO:0000256" key="10">
    <source>
        <dbReference type="ARBA" id="ARBA00047838"/>
    </source>
</evidence>
<gene>
    <name evidence="13" type="ORF">MNB_SUP05-SYMBIONT-4-674</name>
</gene>
<protein>
    <submittedName>
        <fullName evidence="13">Imidazole glycerol phosphate synthase amidotransferase subunit</fullName>
        <ecNumber evidence="13">2.4.2.-</ecNumber>
    </submittedName>
</protein>
<evidence type="ECO:0000256" key="3">
    <source>
        <dbReference type="ARBA" id="ARBA00011152"/>
    </source>
</evidence>
<dbReference type="Pfam" id="PF00117">
    <property type="entry name" value="GATase"/>
    <property type="match status" value="1"/>
</dbReference>
<organism evidence="13">
    <name type="scientific">hydrothermal vent metagenome</name>
    <dbReference type="NCBI Taxonomy" id="652676"/>
    <lineage>
        <taxon>unclassified sequences</taxon>
        <taxon>metagenomes</taxon>
        <taxon>ecological metagenomes</taxon>
    </lineage>
</organism>
<evidence type="ECO:0000256" key="8">
    <source>
        <dbReference type="ARBA" id="ARBA00023102"/>
    </source>
</evidence>
<dbReference type="UniPathway" id="UPA00031">
    <property type="reaction ID" value="UER00010"/>
</dbReference>
<keyword evidence="6" id="KW-0378">Hydrolase</keyword>
<evidence type="ECO:0000313" key="13">
    <source>
        <dbReference type="EMBL" id="SFV86946.1"/>
    </source>
</evidence>
<comment type="catalytic activity">
    <reaction evidence="11">
        <text>L-glutamine + H2O = L-glutamate + NH4(+)</text>
        <dbReference type="Rhea" id="RHEA:15889"/>
        <dbReference type="ChEBI" id="CHEBI:15377"/>
        <dbReference type="ChEBI" id="CHEBI:28938"/>
        <dbReference type="ChEBI" id="CHEBI:29985"/>
        <dbReference type="ChEBI" id="CHEBI:58359"/>
        <dbReference type="EC" id="3.5.1.2"/>
    </reaction>
</comment>
<dbReference type="Gene3D" id="3.40.50.880">
    <property type="match status" value="1"/>
</dbReference>
<dbReference type="PANTHER" id="PTHR42701">
    <property type="entry name" value="IMIDAZOLE GLYCEROL PHOSPHATE SYNTHASE SUBUNIT HISH"/>
    <property type="match status" value="1"/>
</dbReference>
<dbReference type="HAMAP" id="MF_00278">
    <property type="entry name" value="HisH"/>
    <property type="match status" value="1"/>
</dbReference>
<keyword evidence="4" id="KW-0963">Cytoplasm</keyword>
<dbReference type="InterPro" id="IPR017926">
    <property type="entry name" value="GATASE"/>
</dbReference>
<evidence type="ECO:0000256" key="9">
    <source>
        <dbReference type="ARBA" id="ARBA00023239"/>
    </source>
</evidence>
<reference evidence="13" key="1">
    <citation type="submission" date="2016-10" db="EMBL/GenBank/DDBJ databases">
        <authorList>
            <person name="de Groot N.N."/>
        </authorList>
    </citation>
    <scope>NUCLEOTIDE SEQUENCE</scope>
</reference>
<dbReference type="GO" id="GO:0016829">
    <property type="term" value="F:lyase activity"/>
    <property type="evidence" value="ECO:0007669"/>
    <property type="project" value="UniProtKB-KW"/>
</dbReference>
<dbReference type="NCBIfam" id="TIGR01855">
    <property type="entry name" value="IMP_synth_hisH"/>
    <property type="match status" value="1"/>
</dbReference>
<dbReference type="GO" id="GO:0000105">
    <property type="term" value="P:L-histidine biosynthetic process"/>
    <property type="evidence" value="ECO:0007669"/>
    <property type="project" value="UniProtKB-UniPathway"/>
</dbReference>
<comment type="pathway">
    <text evidence="2">Amino-acid biosynthesis; L-histidine biosynthesis; L-histidine from 5-phospho-alpha-D-ribose 1-diphosphate: step 5/9.</text>
</comment>
<keyword evidence="9" id="KW-0456">Lyase</keyword>
<dbReference type="PIRSF" id="PIRSF000495">
    <property type="entry name" value="Amidotransf_hisH"/>
    <property type="match status" value="1"/>
</dbReference>
<sequence length="207" mass="22927">MQDIVIVDYGMGNVRSVQKALEHVAPNDNILLTDNAELIANADRVVFPGQGAIGACMQALNKHNLVKVIKQSATEKPFLGICLGLQLLFDHSQENSGVKGLSIFAGDVVHFPKNTLKIPHMGWNTVQQTSEHPLWHNINNNARFYSVHSYFVTTHDTSIITGTSNYGVDFTCAVAKDNLFAVQFHPEKSQHDGLQLLQNFTNWQVSS</sequence>
<dbReference type="InterPro" id="IPR029062">
    <property type="entry name" value="Class_I_gatase-like"/>
</dbReference>
<proteinExistence type="inferred from homology"/>
<dbReference type="PROSITE" id="PS51273">
    <property type="entry name" value="GATASE_TYPE_1"/>
    <property type="match status" value="1"/>
</dbReference>
<keyword evidence="13" id="KW-0328">Glycosyltransferase</keyword>
<dbReference type="GO" id="GO:0005737">
    <property type="term" value="C:cytoplasm"/>
    <property type="evidence" value="ECO:0007669"/>
    <property type="project" value="UniProtKB-SubCell"/>
</dbReference>
<comment type="subcellular location">
    <subcellularLocation>
        <location evidence="1">Cytoplasm</location>
    </subcellularLocation>
</comment>
<evidence type="ECO:0000256" key="1">
    <source>
        <dbReference type="ARBA" id="ARBA00004496"/>
    </source>
</evidence>
<dbReference type="EMBL" id="FPHY01000128">
    <property type="protein sequence ID" value="SFV86946.1"/>
    <property type="molecule type" value="Genomic_DNA"/>
</dbReference>
<dbReference type="EC" id="2.4.2.-" evidence="13"/>
<dbReference type="GO" id="GO:0000107">
    <property type="term" value="F:imidazoleglycerol-phosphate synthase activity"/>
    <property type="evidence" value="ECO:0007669"/>
    <property type="project" value="RHEA"/>
</dbReference>
<evidence type="ECO:0000256" key="5">
    <source>
        <dbReference type="ARBA" id="ARBA00022605"/>
    </source>
</evidence>
<dbReference type="AlphaFoldDB" id="A0A1W1DZP6"/>
<evidence type="ECO:0000256" key="7">
    <source>
        <dbReference type="ARBA" id="ARBA00022962"/>
    </source>
</evidence>
<evidence type="ECO:0000256" key="2">
    <source>
        <dbReference type="ARBA" id="ARBA00005091"/>
    </source>
</evidence>
<keyword evidence="5" id="KW-0028">Amino-acid biosynthesis</keyword>
<dbReference type="GO" id="GO:0004359">
    <property type="term" value="F:glutaminase activity"/>
    <property type="evidence" value="ECO:0007669"/>
    <property type="project" value="UniProtKB-EC"/>
</dbReference>
<evidence type="ECO:0000256" key="6">
    <source>
        <dbReference type="ARBA" id="ARBA00022801"/>
    </source>
</evidence>
<dbReference type="InterPro" id="IPR010139">
    <property type="entry name" value="Imidazole-glycPsynth_HisH"/>
</dbReference>
<name>A0A1W1DZP6_9ZZZZ</name>
<keyword evidence="7" id="KW-0315">Glutamine amidotransferase</keyword>
<keyword evidence="13" id="KW-0808">Transferase</keyword>
<comment type="subunit">
    <text evidence="3">Heterodimer of HisH and HisF.</text>
</comment>
<dbReference type="CDD" id="cd01748">
    <property type="entry name" value="GATase1_IGP_Synthase"/>
    <property type="match status" value="1"/>
</dbReference>
<dbReference type="FunFam" id="3.40.50.880:FF:000009">
    <property type="entry name" value="Imidazole glycerol phosphate synthase subunit HisH"/>
    <property type="match status" value="1"/>
</dbReference>
<comment type="catalytic activity">
    <reaction evidence="10">
        <text>5-[(5-phospho-1-deoxy-D-ribulos-1-ylimino)methylamino]-1-(5-phospho-beta-D-ribosyl)imidazole-4-carboxamide + L-glutamine = D-erythro-1-(imidazol-4-yl)glycerol 3-phosphate + 5-amino-1-(5-phospho-beta-D-ribosyl)imidazole-4-carboxamide + L-glutamate + H(+)</text>
        <dbReference type="Rhea" id="RHEA:24793"/>
        <dbReference type="ChEBI" id="CHEBI:15378"/>
        <dbReference type="ChEBI" id="CHEBI:29985"/>
        <dbReference type="ChEBI" id="CHEBI:58278"/>
        <dbReference type="ChEBI" id="CHEBI:58359"/>
        <dbReference type="ChEBI" id="CHEBI:58475"/>
        <dbReference type="ChEBI" id="CHEBI:58525"/>
        <dbReference type="EC" id="4.3.2.10"/>
    </reaction>
</comment>
<feature type="domain" description="Glutamine amidotransferase" evidence="12">
    <location>
        <begin position="5"/>
        <end position="200"/>
    </location>
</feature>
<evidence type="ECO:0000259" key="12">
    <source>
        <dbReference type="Pfam" id="PF00117"/>
    </source>
</evidence>
<evidence type="ECO:0000256" key="4">
    <source>
        <dbReference type="ARBA" id="ARBA00022490"/>
    </source>
</evidence>
<accession>A0A1W1DZP6</accession>
<dbReference type="PANTHER" id="PTHR42701:SF2">
    <property type="entry name" value="IMIDAZOLE GLYCEROL PHOSPHATE SYNTHASE SUBUNIT HISH 1"/>
    <property type="match status" value="1"/>
</dbReference>
<keyword evidence="8" id="KW-0368">Histidine biosynthesis</keyword>
<dbReference type="SUPFAM" id="SSF52317">
    <property type="entry name" value="Class I glutamine amidotransferase-like"/>
    <property type="match status" value="1"/>
</dbReference>
<evidence type="ECO:0000256" key="11">
    <source>
        <dbReference type="ARBA" id="ARBA00049534"/>
    </source>
</evidence>